<dbReference type="GO" id="GO:0006351">
    <property type="term" value="P:DNA-templated transcription"/>
    <property type="evidence" value="ECO:0007669"/>
    <property type="project" value="TreeGrafter"/>
</dbReference>
<reference evidence="3 4" key="1">
    <citation type="submission" date="2018-05" db="EMBL/GenBank/DDBJ databases">
        <title>Genomic Encyclopedia of Type Strains, Phase IV (KMG-IV): sequencing the most valuable type-strain genomes for metagenomic binning, comparative biology and taxonomic classification.</title>
        <authorList>
            <person name="Goeker M."/>
        </authorList>
    </citation>
    <scope>NUCLEOTIDE SEQUENCE [LARGE SCALE GENOMIC DNA]</scope>
    <source>
        <strain evidence="3 4">DSM 23606</strain>
    </source>
</reference>
<protein>
    <submittedName>
        <fullName evidence="3">LysR substrate binding domain-containing protein</fullName>
    </submittedName>
</protein>
<dbReference type="PANTHER" id="PTHR30537:SF72">
    <property type="entry name" value="LYSR FAMILY TRANSCRIPTIONAL REGULATOR"/>
    <property type="match status" value="1"/>
</dbReference>
<dbReference type="AlphaFoldDB" id="A0A317N1I0"/>
<evidence type="ECO:0000313" key="3">
    <source>
        <dbReference type="EMBL" id="PWV65984.1"/>
    </source>
</evidence>
<keyword evidence="4" id="KW-1185">Reference proteome</keyword>
<dbReference type="InterPro" id="IPR005119">
    <property type="entry name" value="LysR_subst-bd"/>
</dbReference>
<proteinExistence type="inferred from homology"/>
<dbReference type="Proteomes" id="UP000246569">
    <property type="component" value="Unassembled WGS sequence"/>
</dbReference>
<dbReference type="RefSeq" id="WP_246004506.1">
    <property type="nucleotide sequence ID" value="NZ_QGTJ01000001.1"/>
</dbReference>
<dbReference type="Gene3D" id="3.40.190.290">
    <property type="match status" value="1"/>
</dbReference>
<dbReference type="InterPro" id="IPR058163">
    <property type="entry name" value="LysR-type_TF_proteobact-type"/>
</dbReference>
<dbReference type="SUPFAM" id="SSF53850">
    <property type="entry name" value="Periplasmic binding protein-like II"/>
    <property type="match status" value="1"/>
</dbReference>
<comment type="caution">
    <text evidence="3">The sequence shown here is derived from an EMBL/GenBank/DDBJ whole genome shotgun (WGS) entry which is preliminary data.</text>
</comment>
<dbReference type="EMBL" id="QGTJ01000001">
    <property type="protein sequence ID" value="PWV65984.1"/>
    <property type="molecule type" value="Genomic_DNA"/>
</dbReference>
<comment type="similarity">
    <text evidence="1">Belongs to the LysR transcriptional regulatory family.</text>
</comment>
<dbReference type="GO" id="GO:0043565">
    <property type="term" value="F:sequence-specific DNA binding"/>
    <property type="evidence" value="ECO:0007669"/>
    <property type="project" value="TreeGrafter"/>
</dbReference>
<gene>
    <name evidence="3" type="ORF">C7443_101470</name>
</gene>
<accession>A0A317N1I0</accession>
<sequence>MLAQTPRSPRGRLRISVPTIGYRFLLPVIPEFRRRYPEIELDLDCNDRLVDLLEDGVDAVIRSGELSDSSLKSRRLSAFHSLLCAAPAYLQRRGTPQVPGELQQHDCLRFRWPHSEQLQRWPLRDAAGVDPLRGPSPLTCNNMEALRSAAIAGLGIACMPDFLRAMPWPTADWAVCSTIISPMPASSACSGLATACCRCDCGCSSISWHRRCFRTRRIPSRHNGLNGIVNRPRKLAVAATSIRGGHAVRYWNTRELQHVDDGFWLARNGGRPLHRSRV</sequence>
<organism evidence="3 4">
    <name type="scientific">Plasticicumulans acidivorans</name>
    <dbReference type="NCBI Taxonomy" id="886464"/>
    <lineage>
        <taxon>Bacteria</taxon>
        <taxon>Pseudomonadati</taxon>
        <taxon>Pseudomonadota</taxon>
        <taxon>Gammaproteobacteria</taxon>
        <taxon>Candidatus Competibacteraceae</taxon>
        <taxon>Plasticicumulans</taxon>
    </lineage>
</organism>
<dbReference type="Pfam" id="PF03466">
    <property type="entry name" value="LysR_substrate"/>
    <property type="match status" value="1"/>
</dbReference>
<feature type="domain" description="LysR substrate-binding" evidence="2">
    <location>
        <begin position="7"/>
        <end position="163"/>
    </location>
</feature>
<dbReference type="PANTHER" id="PTHR30537">
    <property type="entry name" value="HTH-TYPE TRANSCRIPTIONAL REGULATOR"/>
    <property type="match status" value="1"/>
</dbReference>
<evidence type="ECO:0000256" key="1">
    <source>
        <dbReference type="ARBA" id="ARBA00009437"/>
    </source>
</evidence>
<evidence type="ECO:0000259" key="2">
    <source>
        <dbReference type="Pfam" id="PF03466"/>
    </source>
</evidence>
<name>A0A317N1I0_9GAMM</name>
<evidence type="ECO:0000313" key="4">
    <source>
        <dbReference type="Proteomes" id="UP000246569"/>
    </source>
</evidence>
<dbReference type="GO" id="GO:0003700">
    <property type="term" value="F:DNA-binding transcription factor activity"/>
    <property type="evidence" value="ECO:0007669"/>
    <property type="project" value="TreeGrafter"/>
</dbReference>